<dbReference type="Gene3D" id="1.10.10.60">
    <property type="entry name" value="Homeodomain-like"/>
    <property type="match status" value="1"/>
</dbReference>
<evidence type="ECO:0000313" key="7">
    <source>
        <dbReference type="Proteomes" id="UP000204391"/>
    </source>
</evidence>
<dbReference type="OrthoDB" id="58802at2"/>
<protein>
    <submittedName>
        <fullName evidence="6">Transcriptional regulator</fullName>
    </submittedName>
</protein>
<keyword evidence="4" id="KW-0804">Transcription</keyword>
<organism evidence="6 7">
    <name type="scientific">Virgibacillus necropolis</name>
    <dbReference type="NCBI Taxonomy" id="163877"/>
    <lineage>
        <taxon>Bacteria</taxon>
        <taxon>Bacillati</taxon>
        <taxon>Bacillota</taxon>
        <taxon>Bacilli</taxon>
        <taxon>Bacillales</taxon>
        <taxon>Bacillaceae</taxon>
        <taxon>Virgibacillus</taxon>
    </lineage>
</organism>
<dbReference type="InterPro" id="IPR051054">
    <property type="entry name" value="SorC_transcr_regulators"/>
</dbReference>
<dbReference type="Proteomes" id="UP000204391">
    <property type="component" value="Chromosome"/>
</dbReference>
<evidence type="ECO:0000259" key="5">
    <source>
        <dbReference type="Pfam" id="PF04198"/>
    </source>
</evidence>
<dbReference type="KEGG" id="vne:CFK40_04790"/>
<keyword evidence="3" id="KW-0238">DNA-binding</keyword>
<keyword evidence="7" id="KW-1185">Reference proteome</keyword>
<proteinExistence type="inferred from homology"/>
<evidence type="ECO:0000256" key="2">
    <source>
        <dbReference type="ARBA" id="ARBA00023015"/>
    </source>
</evidence>
<dbReference type="InterPro" id="IPR007324">
    <property type="entry name" value="Sugar-bd_dom_put"/>
</dbReference>
<gene>
    <name evidence="6" type="ORF">CFK40_04790</name>
</gene>
<comment type="similarity">
    <text evidence="1">Belongs to the SorC transcriptional regulatory family.</text>
</comment>
<dbReference type="PANTHER" id="PTHR34294:SF12">
    <property type="entry name" value="SUGAR-BINDING TRANSCRIPTIONAL REGULATOR"/>
    <property type="match status" value="1"/>
</dbReference>
<keyword evidence="2" id="KW-0805">Transcription regulation</keyword>
<dbReference type="Gene3D" id="3.40.50.1360">
    <property type="match status" value="1"/>
</dbReference>
<accession>A0A221M9Q0</accession>
<dbReference type="EMBL" id="CP022437">
    <property type="protein sequence ID" value="ASN04373.1"/>
    <property type="molecule type" value="Genomic_DNA"/>
</dbReference>
<sequence length="314" mass="35087">MKMKDERLIVKVAKLYYLEGWTQSQISKKVGLSRPIISKMIKEANENNIVEIYIKDETAHTVDLERILENEYGLNEVFVLAASDGNSELVRRNLGQVAATYLSKRLDDVNKIGISWGKSIHTLIEELRNQEKNHIHVTPLIGGMGQRYVHYHSNHLTFQLAEKLNTSSSYLYAPAIADTVELKNQLCETEDISKVLNEGRNVDIAVVGIGVPTKMNTMAELGYLSEQDILTLGDSGSIGDLNSNFFDIDGIEIDHPVNQRRIGLNLEDIKKIPEVIAIAEGVHKSGSLQVALKARYINTLFIDANTAEKLINSD</sequence>
<reference evidence="6 7" key="1">
    <citation type="journal article" date="2003" name="Int. J. Syst. Evol. Microbiol.">
        <title>Virgibacillus carmonensis sp. nov., Virgibacillus necropolis sp. nov. and Virgibacillus picturae sp. nov., three novel species isolated from deteriorated mural paintings, transfer of the species of the genus salibacillus to Virgibacillus, as Virgibacillus marismortui comb. nov. and Virgibacillus salexigens comb. nov., and emended description of the genus Virgibacillus.</title>
        <authorList>
            <person name="Heyrman J."/>
            <person name="Logan N.A."/>
            <person name="Busse H.J."/>
            <person name="Balcaen A."/>
            <person name="Lebbe L."/>
            <person name="Rodriguez-Diaz M."/>
            <person name="Swings J."/>
            <person name="De Vos P."/>
        </authorList>
    </citation>
    <scope>NUCLEOTIDE SEQUENCE [LARGE SCALE GENOMIC DNA]</scope>
    <source>
        <strain evidence="6 7">LMG 19488</strain>
    </source>
</reference>
<feature type="domain" description="Sugar-binding" evidence="5">
    <location>
        <begin position="58"/>
        <end position="312"/>
    </location>
</feature>
<dbReference type="GO" id="GO:0030246">
    <property type="term" value="F:carbohydrate binding"/>
    <property type="evidence" value="ECO:0007669"/>
    <property type="project" value="InterPro"/>
</dbReference>
<name>A0A221M9Q0_9BACI</name>
<dbReference type="PANTHER" id="PTHR34294">
    <property type="entry name" value="TRANSCRIPTIONAL REGULATOR-RELATED"/>
    <property type="match status" value="1"/>
</dbReference>
<evidence type="ECO:0000256" key="3">
    <source>
        <dbReference type="ARBA" id="ARBA00023125"/>
    </source>
</evidence>
<dbReference type="GO" id="GO:0003677">
    <property type="term" value="F:DNA binding"/>
    <property type="evidence" value="ECO:0007669"/>
    <property type="project" value="UniProtKB-KW"/>
</dbReference>
<dbReference type="SUPFAM" id="SSF100950">
    <property type="entry name" value="NagB/RpiA/CoA transferase-like"/>
    <property type="match status" value="1"/>
</dbReference>
<evidence type="ECO:0000256" key="4">
    <source>
        <dbReference type="ARBA" id="ARBA00023163"/>
    </source>
</evidence>
<evidence type="ECO:0000256" key="1">
    <source>
        <dbReference type="ARBA" id="ARBA00010466"/>
    </source>
</evidence>
<dbReference type="InterPro" id="IPR037171">
    <property type="entry name" value="NagB/RpiA_transferase-like"/>
</dbReference>
<dbReference type="AlphaFoldDB" id="A0A221M9Q0"/>
<evidence type="ECO:0000313" key="6">
    <source>
        <dbReference type="EMBL" id="ASN04373.1"/>
    </source>
</evidence>
<dbReference type="Pfam" id="PF04198">
    <property type="entry name" value="Sugar-bind"/>
    <property type="match status" value="1"/>
</dbReference>